<accession>A0ABD3H3F2</accession>
<feature type="compositionally biased region" description="Basic and acidic residues" evidence="1">
    <location>
        <begin position="200"/>
        <end position="209"/>
    </location>
</feature>
<gene>
    <name evidence="2" type="ORF">R1sor_004062</name>
</gene>
<feature type="region of interest" description="Disordered" evidence="1">
    <location>
        <begin position="1"/>
        <end position="40"/>
    </location>
</feature>
<reference evidence="2 3" key="1">
    <citation type="submission" date="2024-09" db="EMBL/GenBank/DDBJ databases">
        <title>Chromosome-scale assembly of Riccia sorocarpa.</title>
        <authorList>
            <person name="Paukszto L."/>
        </authorList>
    </citation>
    <scope>NUCLEOTIDE SEQUENCE [LARGE SCALE GENOMIC DNA]</scope>
    <source>
        <strain evidence="2">LP-2024</strain>
        <tissue evidence="2">Aerial parts of the thallus</tissue>
    </source>
</reference>
<evidence type="ECO:0000313" key="3">
    <source>
        <dbReference type="Proteomes" id="UP001633002"/>
    </source>
</evidence>
<organism evidence="2 3">
    <name type="scientific">Riccia sorocarpa</name>
    <dbReference type="NCBI Taxonomy" id="122646"/>
    <lineage>
        <taxon>Eukaryota</taxon>
        <taxon>Viridiplantae</taxon>
        <taxon>Streptophyta</taxon>
        <taxon>Embryophyta</taxon>
        <taxon>Marchantiophyta</taxon>
        <taxon>Marchantiopsida</taxon>
        <taxon>Marchantiidae</taxon>
        <taxon>Marchantiales</taxon>
        <taxon>Ricciaceae</taxon>
        <taxon>Riccia</taxon>
    </lineage>
</organism>
<dbReference type="Proteomes" id="UP001633002">
    <property type="component" value="Unassembled WGS sequence"/>
</dbReference>
<sequence length="236" mass="25179">MAAQRQTPVVSSGNSQRSQYSKSTGAKVNADQSQGYKATEEIDFPSLHATLAQNAQLQNAQRSATQNATTVSSPKTKAGTGKVFQGGLGGQNPYEDESDDDFILVKSSRGNSTKDVPIASPKAKAVNSNVYEVLADSDEETEEATQQLHSTNEVVQEIEEEPDKLPEDTEIAQKELAVGGNSGVEVLGKLGAAANNWVDDSQRTHDGDTLMKTQEVGASSDPQEHLMGETTQVKRA</sequence>
<evidence type="ECO:0000256" key="1">
    <source>
        <dbReference type="SAM" id="MobiDB-lite"/>
    </source>
</evidence>
<feature type="region of interest" description="Disordered" evidence="1">
    <location>
        <begin position="197"/>
        <end position="236"/>
    </location>
</feature>
<dbReference type="AlphaFoldDB" id="A0ABD3H3F2"/>
<feature type="compositionally biased region" description="Polar residues" evidence="1">
    <location>
        <begin position="62"/>
        <end position="75"/>
    </location>
</feature>
<feature type="compositionally biased region" description="Polar residues" evidence="1">
    <location>
        <begin position="1"/>
        <end position="36"/>
    </location>
</feature>
<name>A0ABD3H3F2_9MARC</name>
<protein>
    <submittedName>
        <fullName evidence="2">Uncharacterized protein</fullName>
    </submittedName>
</protein>
<evidence type="ECO:0000313" key="2">
    <source>
        <dbReference type="EMBL" id="KAL3686040.1"/>
    </source>
</evidence>
<dbReference type="EMBL" id="JBJQOH010000006">
    <property type="protein sequence ID" value="KAL3686040.1"/>
    <property type="molecule type" value="Genomic_DNA"/>
</dbReference>
<proteinExistence type="predicted"/>
<keyword evidence="3" id="KW-1185">Reference proteome</keyword>
<feature type="region of interest" description="Disordered" evidence="1">
    <location>
        <begin position="53"/>
        <end position="98"/>
    </location>
</feature>
<comment type="caution">
    <text evidence="2">The sequence shown here is derived from an EMBL/GenBank/DDBJ whole genome shotgun (WGS) entry which is preliminary data.</text>
</comment>